<sequence length="91" mass="10202">MLDNKTIDDLAQKLTASLPAGVREFHEEVEKNVRASLQSGFSRLDLVTREEFDAQAKVLARTRTQLDELSRRVAELEAKQSEGKSSQDGQN</sequence>
<dbReference type="Pfam" id="PF04380">
    <property type="entry name" value="BMFP"/>
    <property type="match status" value="1"/>
</dbReference>
<evidence type="ECO:0000313" key="2">
    <source>
        <dbReference type="EMBL" id="BAU56630.2"/>
    </source>
</evidence>
<dbReference type="KEGG" id="hhk:HH1059_25490"/>
<organism evidence="2 3">
    <name type="scientific">Halorhodospira halochloris</name>
    <name type="common">Ectothiorhodospira halochloris</name>
    <dbReference type="NCBI Taxonomy" id="1052"/>
    <lineage>
        <taxon>Bacteria</taxon>
        <taxon>Pseudomonadati</taxon>
        <taxon>Pseudomonadota</taxon>
        <taxon>Gammaproteobacteria</taxon>
        <taxon>Chromatiales</taxon>
        <taxon>Ectothiorhodospiraceae</taxon>
        <taxon>Halorhodospira</taxon>
    </lineage>
</organism>
<accession>A0A0X8X6R7</accession>
<dbReference type="PANTHER" id="PTHR38040:SF1">
    <property type="entry name" value="UBIQUINONE BIOSYNTHESIS ACCESSORY FACTOR UBIK"/>
    <property type="match status" value="1"/>
</dbReference>
<dbReference type="PANTHER" id="PTHR38040">
    <property type="entry name" value="UBIQUINONE BIOSYNTHESIS ACCESSORY FACTOR UBIK"/>
    <property type="match status" value="1"/>
</dbReference>
<dbReference type="HAMAP" id="MF_02216">
    <property type="entry name" value="UbiK"/>
    <property type="match status" value="1"/>
</dbReference>
<evidence type="ECO:0000256" key="1">
    <source>
        <dbReference type="HAMAP-Rule" id="MF_02216"/>
    </source>
</evidence>
<dbReference type="InterPro" id="IPR007475">
    <property type="entry name" value="UbiK"/>
</dbReference>
<name>A0A0X8X6R7_HALHR</name>
<dbReference type="RefSeq" id="WP_096406743.1">
    <property type="nucleotide sequence ID" value="NZ_AP017372.2"/>
</dbReference>
<reference evidence="2" key="1">
    <citation type="submission" date="2016-02" db="EMBL/GenBank/DDBJ databases">
        <title>Halorhodospira halochloris DSM-1059 complete genome, version 2.</title>
        <authorList>
            <person name="Tsukatani Y."/>
        </authorList>
    </citation>
    <scope>NUCLEOTIDE SEQUENCE</scope>
    <source>
        <strain evidence="2">DSM 1059</strain>
    </source>
</reference>
<feature type="coiled-coil region" evidence="1">
    <location>
        <begin position="59"/>
        <end position="86"/>
    </location>
</feature>
<keyword evidence="1" id="KW-0963">Cytoplasm</keyword>
<dbReference type="OrthoDB" id="5297354at2"/>
<dbReference type="AlphaFoldDB" id="A0A0X8X6R7"/>
<keyword evidence="1" id="KW-0175">Coiled coil</keyword>
<evidence type="ECO:0000313" key="3">
    <source>
        <dbReference type="Proteomes" id="UP000218890"/>
    </source>
</evidence>
<keyword evidence="3" id="KW-1185">Reference proteome</keyword>
<dbReference type="GO" id="GO:0005829">
    <property type="term" value="C:cytosol"/>
    <property type="evidence" value="ECO:0007669"/>
    <property type="project" value="TreeGrafter"/>
</dbReference>
<comment type="pathway">
    <text evidence="1">Cofactor biosynthesis; ubiquinone biosynthesis.</text>
</comment>
<dbReference type="Proteomes" id="UP000218890">
    <property type="component" value="Chromosome"/>
</dbReference>
<gene>
    <name evidence="1" type="primary">ubiK</name>
    <name evidence="2" type="ORF">HH1059_25490</name>
</gene>
<protein>
    <recommendedName>
        <fullName evidence="1">Ubiquinone biosynthesis accessory factor UbiK</fullName>
    </recommendedName>
</protein>
<proteinExistence type="inferred from homology"/>
<dbReference type="NCBIfam" id="NF047835">
    <property type="entry name" value="UbiqAccUbiK"/>
    <property type="match status" value="1"/>
</dbReference>
<comment type="function">
    <text evidence="1">Required for efficient ubiquinone (coenzyme Q) biosynthesis. UbiK is probably an accessory factor of Ubi enzymes and facilitates ubiquinone biosynthesis by acting as an assembly factor, a targeting factor, or both.</text>
</comment>
<dbReference type="GO" id="GO:0006744">
    <property type="term" value="P:ubiquinone biosynthetic process"/>
    <property type="evidence" value="ECO:0007669"/>
    <property type="project" value="UniProtKB-UniRule"/>
</dbReference>
<comment type="subcellular location">
    <subcellularLocation>
        <location evidence="1">Cytoplasm</location>
    </subcellularLocation>
</comment>
<comment type="similarity">
    <text evidence="1">Belongs to the UbiK family.</text>
</comment>
<keyword evidence="1" id="KW-0831">Ubiquinone biosynthesis</keyword>
<dbReference type="UniPathway" id="UPA00232"/>
<dbReference type="EMBL" id="AP017372">
    <property type="protein sequence ID" value="BAU56630.2"/>
    <property type="molecule type" value="Genomic_DNA"/>
</dbReference>